<dbReference type="STRING" id="1120989.SAMN02745227_01636"/>
<dbReference type="AlphaFoldDB" id="A0A1M6Q3R7"/>
<organism evidence="1 2">
    <name type="scientific">Anaerobranca californiensis DSM 14826</name>
    <dbReference type="NCBI Taxonomy" id="1120989"/>
    <lineage>
        <taxon>Bacteria</taxon>
        <taxon>Bacillati</taxon>
        <taxon>Bacillota</taxon>
        <taxon>Clostridia</taxon>
        <taxon>Eubacteriales</taxon>
        <taxon>Proteinivoracaceae</taxon>
        <taxon>Anaerobranca</taxon>
    </lineage>
</organism>
<evidence type="ECO:0000313" key="2">
    <source>
        <dbReference type="Proteomes" id="UP000243547"/>
    </source>
</evidence>
<name>A0A1M6Q3R7_9FIRM</name>
<proteinExistence type="predicted"/>
<dbReference type="RefSeq" id="WP_072907813.1">
    <property type="nucleotide sequence ID" value="NZ_FRAI01000018.1"/>
</dbReference>
<reference evidence="2" key="1">
    <citation type="submission" date="2016-11" db="EMBL/GenBank/DDBJ databases">
        <authorList>
            <person name="Varghese N."/>
            <person name="Submissions S."/>
        </authorList>
    </citation>
    <scope>NUCLEOTIDE SEQUENCE [LARGE SCALE GENOMIC DNA]</scope>
    <source>
        <strain evidence="2">DSM 14826</strain>
    </source>
</reference>
<keyword evidence="2" id="KW-1185">Reference proteome</keyword>
<accession>A0A1M6Q3R7</accession>
<sequence>MRKLLALLVIVLMILPVIPLPFTVTAEEGGTKGTYQRIDMEKGENDFSGEALVASSLVQKDVGMNLENLYVANDEEYWYIGFEAKSQWGMMYGLYIDIDGVAGSGGHSNPWGRNVPVIEDYYPEFAIHTWSP</sequence>
<gene>
    <name evidence="1" type="ORF">SAMN02745227_01636</name>
</gene>
<evidence type="ECO:0000313" key="1">
    <source>
        <dbReference type="EMBL" id="SHK14872.1"/>
    </source>
</evidence>
<dbReference type="Proteomes" id="UP000243547">
    <property type="component" value="Unassembled WGS sequence"/>
</dbReference>
<dbReference type="EMBL" id="FRAI01000018">
    <property type="protein sequence ID" value="SHK14872.1"/>
    <property type="molecule type" value="Genomic_DNA"/>
</dbReference>
<protein>
    <submittedName>
        <fullName evidence="1">Uncharacterized protein</fullName>
    </submittedName>
</protein>